<organism evidence="2 3">
    <name type="scientific">Crenichthys baileyi</name>
    <name type="common">White River springfish</name>
    <dbReference type="NCBI Taxonomy" id="28760"/>
    <lineage>
        <taxon>Eukaryota</taxon>
        <taxon>Metazoa</taxon>
        <taxon>Chordata</taxon>
        <taxon>Craniata</taxon>
        <taxon>Vertebrata</taxon>
        <taxon>Euteleostomi</taxon>
        <taxon>Actinopterygii</taxon>
        <taxon>Neopterygii</taxon>
        <taxon>Teleostei</taxon>
        <taxon>Neoteleostei</taxon>
        <taxon>Acanthomorphata</taxon>
        <taxon>Ovalentaria</taxon>
        <taxon>Atherinomorphae</taxon>
        <taxon>Cyprinodontiformes</taxon>
        <taxon>Goodeidae</taxon>
        <taxon>Crenichthys</taxon>
    </lineage>
</organism>
<keyword evidence="3" id="KW-1185">Reference proteome</keyword>
<reference evidence="2 3" key="1">
    <citation type="submission" date="2021-06" db="EMBL/GenBank/DDBJ databases">
        <authorList>
            <person name="Palmer J.M."/>
        </authorList>
    </citation>
    <scope>NUCLEOTIDE SEQUENCE [LARGE SCALE GENOMIC DNA]</scope>
    <source>
        <strain evidence="2 3">MEX-2019</strain>
        <tissue evidence="2">Muscle</tissue>
    </source>
</reference>
<feature type="region of interest" description="Disordered" evidence="1">
    <location>
        <begin position="112"/>
        <end position="155"/>
    </location>
</feature>
<dbReference type="EMBL" id="JAHHUM010000349">
    <property type="protein sequence ID" value="KAK5620610.1"/>
    <property type="molecule type" value="Genomic_DNA"/>
</dbReference>
<evidence type="ECO:0000313" key="2">
    <source>
        <dbReference type="EMBL" id="KAK5620610.1"/>
    </source>
</evidence>
<dbReference type="Proteomes" id="UP001311232">
    <property type="component" value="Unassembled WGS sequence"/>
</dbReference>
<evidence type="ECO:0000313" key="3">
    <source>
        <dbReference type="Proteomes" id="UP001311232"/>
    </source>
</evidence>
<protein>
    <submittedName>
        <fullName evidence="2">Uncharacterized protein</fullName>
    </submittedName>
</protein>
<comment type="caution">
    <text evidence="2">The sequence shown here is derived from an EMBL/GenBank/DDBJ whole genome shotgun (WGS) entry which is preliminary data.</text>
</comment>
<accession>A0AAV9SH93</accession>
<proteinExistence type="predicted"/>
<name>A0AAV9SH93_9TELE</name>
<dbReference type="AlphaFoldDB" id="A0AAV9SH93"/>
<feature type="compositionally biased region" description="Low complexity" evidence="1">
    <location>
        <begin position="112"/>
        <end position="142"/>
    </location>
</feature>
<sequence length="155" mass="16507">MFPPNMDGRQESARDHWVQQQMEEAMKYLPSDLEVLPSPLLLEQMEREAVQRPSPLTSLVARPNKAVKPTSSCRHTKRRRGAPSCVSAGEESPTAAAVTSGAVVSLPTDVRAAASNPASSSATALSPRLAAAPPMPSSLAQPGVLRQHLTSWSSV</sequence>
<feature type="region of interest" description="Disordered" evidence="1">
    <location>
        <begin position="51"/>
        <end position="93"/>
    </location>
</feature>
<gene>
    <name evidence="2" type="ORF">CRENBAI_021589</name>
</gene>
<evidence type="ECO:0000256" key="1">
    <source>
        <dbReference type="SAM" id="MobiDB-lite"/>
    </source>
</evidence>